<organism evidence="2 3">
    <name type="scientific">Thermincola potens (strain JR)</name>
    <dbReference type="NCBI Taxonomy" id="635013"/>
    <lineage>
        <taxon>Bacteria</taxon>
        <taxon>Bacillati</taxon>
        <taxon>Bacillota</taxon>
        <taxon>Clostridia</taxon>
        <taxon>Eubacteriales</taxon>
        <taxon>Thermincolaceae</taxon>
        <taxon>Thermincola</taxon>
    </lineage>
</organism>
<dbReference type="InterPro" id="IPR027417">
    <property type="entry name" value="P-loop_NTPase"/>
</dbReference>
<dbReference type="GO" id="GO:0005524">
    <property type="term" value="F:ATP binding"/>
    <property type="evidence" value="ECO:0007669"/>
    <property type="project" value="InterPro"/>
</dbReference>
<sequence length="316" mass="35457">MLKIYTNLVKTVVGRNRELKAILSAIDAGKHILLEGPPGTSKSTILRNIAREAKMPFYIIEGNIDLTPGKLVGHFNPAKVMADDYRPEYFEKGPLTKAMEEGGILYIEEFNRMPADVSNVLITPMEEGELFIPRYGTVKAADRFTVVASQNPYDDVGTVRVSRAFMDRICLIKMEYQPQQEEEIIVKRKTGCTDQRIIELAVKFVRKTREHPDIKMGASVRAAIDIVDIFNSLQKLDTFIDENILTAARMALGNKIWLNEITTKTVDKIIEAIWEDLRADVSNLKELNEGNVGAVSSHNGPPAINGEKELKKKNLV</sequence>
<evidence type="ECO:0000313" key="2">
    <source>
        <dbReference type="EMBL" id="ADG80950.1"/>
    </source>
</evidence>
<evidence type="ECO:0000313" key="3">
    <source>
        <dbReference type="Proteomes" id="UP000002377"/>
    </source>
</evidence>
<dbReference type="eggNOG" id="COG0714">
    <property type="taxonomic scope" value="Bacteria"/>
</dbReference>
<dbReference type="PANTHER" id="PTHR42759:SF1">
    <property type="entry name" value="MAGNESIUM-CHELATASE SUBUNIT CHLD"/>
    <property type="match status" value="1"/>
</dbReference>
<dbReference type="CDD" id="cd00009">
    <property type="entry name" value="AAA"/>
    <property type="match status" value="1"/>
</dbReference>
<dbReference type="Gene3D" id="3.40.50.300">
    <property type="entry name" value="P-loop containing nucleotide triphosphate hydrolases"/>
    <property type="match status" value="1"/>
</dbReference>
<dbReference type="SUPFAM" id="SSF52540">
    <property type="entry name" value="P-loop containing nucleoside triphosphate hydrolases"/>
    <property type="match status" value="1"/>
</dbReference>
<dbReference type="InterPro" id="IPR011704">
    <property type="entry name" value="ATPase_dyneun-rel_AAA"/>
</dbReference>
<reference evidence="2 3" key="1">
    <citation type="submission" date="2010-05" db="EMBL/GenBank/DDBJ databases">
        <title>Complete sequence of Thermincola sp. JR.</title>
        <authorList>
            <consortium name="US DOE Joint Genome Institute"/>
            <person name="Lucas S."/>
            <person name="Copeland A."/>
            <person name="Lapidus A."/>
            <person name="Cheng J.-F."/>
            <person name="Bruce D."/>
            <person name="Goodwin L."/>
            <person name="Pitluck S."/>
            <person name="Chertkov O."/>
            <person name="Detter J.C."/>
            <person name="Han C."/>
            <person name="Tapia R."/>
            <person name="Land M."/>
            <person name="Hauser L."/>
            <person name="Kyrpides N."/>
            <person name="Mikhailova N."/>
            <person name="Hazen T.C."/>
            <person name="Woyke T."/>
        </authorList>
    </citation>
    <scope>NUCLEOTIDE SEQUENCE [LARGE SCALE GENOMIC DNA]</scope>
    <source>
        <strain evidence="2 3">JR</strain>
    </source>
</reference>
<protein>
    <submittedName>
        <fullName evidence="2">ATPase associated with various cellular activities AAA_5</fullName>
    </submittedName>
</protein>
<dbReference type="PIRSF" id="PIRSF002849">
    <property type="entry name" value="AAA_ATPase_chaperone_MoxR_prd"/>
    <property type="match status" value="1"/>
</dbReference>
<dbReference type="InterPro" id="IPR003593">
    <property type="entry name" value="AAA+_ATPase"/>
</dbReference>
<dbReference type="KEGG" id="tjr:TherJR_0054"/>
<dbReference type="HOGENOM" id="CLU_870895_0_0_9"/>
<name>D5X8V0_THEPJ</name>
<proteinExistence type="predicted"/>
<dbReference type="SMART" id="SM00382">
    <property type="entry name" value="AAA"/>
    <property type="match status" value="1"/>
</dbReference>
<feature type="domain" description="AAA+ ATPase" evidence="1">
    <location>
        <begin position="28"/>
        <end position="175"/>
    </location>
</feature>
<dbReference type="Proteomes" id="UP000002377">
    <property type="component" value="Chromosome"/>
</dbReference>
<evidence type="ECO:0000259" key="1">
    <source>
        <dbReference type="SMART" id="SM00382"/>
    </source>
</evidence>
<dbReference type="AlphaFoldDB" id="D5X8V0"/>
<dbReference type="RefSeq" id="WP_013118979.1">
    <property type="nucleotide sequence ID" value="NC_014152.1"/>
</dbReference>
<dbReference type="EMBL" id="CP002028">
    <property type="protein sequence ID" value="ADG80950.1"/>
    <property type="molecule type" value="Genomic_DNA"/>
</dbReference>
<dbReference type="InterPro" id="IPR050764">
    <property type="entry name" value="CbbQ/NirQ/NorQ/GpvN"/>
</dbReference>
<gene>
    <name evidence="2" type="ordered locus">TherJR_0054</name>
</gene>
<dbReference type="STRING" id="635013.TherJR_0054"/>
<dbReference type="Pfam" id="PF07728">
    <property type="entry name" value="AAA_5"/>
    <property type="match status" value="1"/>
</dbReference>
<dbReference type="OrthoDB" id="9808317at2"/>
<dbReference type="GO" id="GO:0016887">
    <property type="term" value="F:ATP hydrolysis activity"/>
    <property type="evidence" value="ECO:0007669"/>
    <property type="project" value="InterPro"/>
</dbReference>
<accession>D5X8V0</accession>
<dbReference type="PANTHER" id="PTHR42759">
    <property type="entry name" value="MOXR FAMILY PROTEIN"/>
    <property type="match status" value="1"/>
</dbReference>
<keyword evidence="3" id="KW-1185">Reference proteome</keyword>